<evidence type="ECO:0000256" key="3">
    <source>
        <dbReference type="RuleBase" id="RU003345"/>
    </source>
</evidence>
<keyword evidence="6" id="KW-1185">Reference proteome</keyword>
<dbReference type="InterPro" id="IPR016160">
    <property type="entry name" value="Ald_DH_CS_CYS"/>
</dbReference>
<name>A0ABP9GXD6_9ACTN</name>
<dbReference type="InterPro" id="IPR016162">
    <property type="entry name" value="Ald_DH_N"/>
</dbReference>
<dbReference type="InterPro" id="IPR029510">
    <property type="entry name" value="Ald_DH_CS_GLU"/>
</dbReference>
<accession>A0ABP9GXD6</accession>
<feature type="active site" evidence="2">
    <location>
        <position position="249"/>
    </location>
</feature>
<evidence type="ECO:0000313" key="5">
    <source>
        <dbReference type="EMBL" id="GAA4956090.1"/>
    </source>
</evidence>
<dbReference type="PANTHER" id="PTHR11699">
    <property type="entry name" value="ALDEHYDE DEHYDROGENASE-RELATED"/>
    <property type="match status" value="1"/>
</dbReference>
<evidence type="ECO:0000256" key="1">
    <source>
        <dbReference type="ARBA" id="ARBA00023002"/>
    </source>
</evidence>
<comment type="caution">
    <text evidence="5">The sequence shown here is derived from an EMBL/GenBank/DDBJ whole genome shotgun (WGS) entry which is preliminary data.</text>
</comment>
<sequence>MTAPRLENFINGVYVPALDGRTSDLIDPATEEVFGTAALSSAADVDAAYQAAAAAAVEWNRSTPAARQLALTKLADAVERRAAEFADLESRETGKPRDTLEAWDIATAVRDLRFFAGACRVLEGRAGGEYLDGFTSYVRREPIGVVGQIAPWNFPLPMAVWKAGPALAAGNTVVLKPAESTPSTALLFAEIAAEFLPAGVLNVVLGDRATGEAVVDHATPGMVSLTGSVRAGRQVAEAAGRRLHRLHLELGGKAPAIVFPDADLADTAAPLAVAAFYHGGQDCTGATRMLVHESVYDAFVEQFLQAVGHIKTGGPHEKGVFYGALSTADQLATVEGFVARLPGHAKIRTGGKRLPRPGYFFPPTVVTDVRQDDEIVQNEVFGPVVTIQSFATDDEALALANGTAYGLAASVWTNDLNRAHRFTREISAGCVWVNTHLPLVSEMPQGGFNQSGYGKDMSVYSIEEYTRVKHVMTFHGGRTVTLEDLANQG</sequence>
<reference evidence="6" key="1">
    <citation type="journal article" date="2019" name="Int. J. Syst. Evol. Microbiol.">
        <title>The Global Catalogue of Microorganisms (GCM) 10K type strain sequencing project: providing services to taxonomists for standard genome sequencing and annotation.</title>
        <authorList>
            <consortium name="The Broad Institute Genomics Platform"/>
            <consortium name="The Broad Institute Genome Sequencing Center for Infectious Disease"/>
            <person name="Wu L."/>
            <person name="Ma J."/>
        </authorList>
    </citation>
    <scope>NUCLEOTIDE SEQUENCE [LARGE SCALE GENOMIC DNA]</scope>
    <source>
        <strain evidence="6">JCM 17986</strain>
    </source>
</reference>
<protein>
    <submittedName>
        <fullName evidence="5">Gamma-aminobutyraldehyde dehydrogenase</fullName>
    </submittedName>
</protein>
<keyword evidence="1 3" id="KW-0560">Oxidoreductase</keyword>
<dbReference type="RefSeq" id="WP_345674775.1">
    <property type="nucleotide sequence ID" value="NZ_BAABHS010000005.1"/>
</dbReference>
<organism evidence="5 6">
    <name type="scientific">Yinghuangia aomiensis</name>
    <dbReference type="NCBI Taxonomy" id="676205"/>
    <lineage>
        <taxon>Bacteria</taxon>
        <taxon>Bacillati</taxon>
        <taxon>Actinomycetota</taxon>
        <taxon>Actinomycetes</taxon>
        <taxon>Kitasatosporales</taxon>
        <taxon>Streptomycetaceae</taxon>
        <taxon>Yinghuangia</taxon>
    </lineage>
</organism>
<dbReference type="Pfam" id="PF00171">
    <property type="entry name" value="Aldedh"/>
    <property type="match status" value="1"/>
</dbReference>
<dbReference type="PROSITE" id="PS00070">
    <property type="entry name" value="ALDEHYDE_DEHYDR_CYS"/>
    <property type="match status" value="1"/>
</dbReference>
<dbReference type="SUPFAM" id="SSF53720">
    <property type="entry name" value="ALDH-like"/>
    <property type="match status" value="1"/>
</dbReference>
<proteinExistence type="inferred from homology"/>
<comment type="similarity">
    <text evidence="3">Belongs to the aldehyde dehydrogenase family.</text>
</comment>
<dbReference type="InterPro" id="IPR015590">
    <property type="entry name" value="Aldehyde_DH_dom"/>
</dbReference>
<dbReference type="Proteomes" id="UP001500466">
    <property type="component" value="Unassembled WGS sequence"/>
</dbReference>
<evidence type="ECO:0000259" key="4">
    <source>
        <dbReference type="Pfam" id="PF00171"/>
    </source>
</evidence>
<dbReference type="PROSITE" id="PS00687">
    <property type="entry name" value="ALDEHYDE_DEHYDR_GLU"/>
    <property type="match status" value="1"/>
</dbReference>
<dbReference type="Gene3D" id="3.40.309.10">
    <property type="entry name" value="Aldehyde Dehydrogenase, Chain A, domain 2"/>
    <property type="match status" value="1"/>
</dbReference>
<feature type="domain" description="Aldehyde dehydrogenase" evidence="4">
    <location>
        <begin position="21"/>
        <end position="471"/>
    </location>
</feature>
<dbReference type="Gene3D" id="3.40.605.10">
    <property type="entry name" value="Aldehyde Dehydrogenase, Chain A, domain 1"/>
    <property type="match status" value="1"/>
</dbReference>
<evidence type="ECO:0000313" key="6">
    <source>
        <dbReference type="Proteomes" id="UP001500466"/>
    </source>
</evidence>
<dbReference type="EMBL" id="BAABHS010000005">
    <property type="protein sequence ID" value="GAA4956090.1"/>
    <property type="molecule type" value="Genomic_DNA"/>
</dbReference>
<dbReference type="InterPro" id="IPR016161">
    <property type="entry name" value="Ald_DH/histidinol_DH"/>
</dbReference>
<dbReference type="InterPro" id="IPR016163">
    <property type="entry name" value="Ald_DH_C"/>
</dbReference>
<dbReference type="NCBIfam" id="NF010000">
    <property type="entry name" value="PRK13473.1"/>
    <property type="match status" value="1"/>
</dbReference>
<evidence type="ECO:0000256" key="2">
    <source>
        <dbReference type="PROSITE-ProRule" id="PRU10007"/>
    </source>
</evidence>
<gene>
    <name evidence="5" type="ORF">GCM10023205_17690</name>
</gene>